<dbReference type="InterPro" id="IPR001609">
    <property type="entry name" value="Myosin_head_motor_dom-like"/>
</dbReference>
<keyword evidence="1" id="KW-0009">Actin-binding</keyword>
<dbReference type="Proteomes" id="UP001476798">
    <property type="component" value="Unassembled WGS sequence"/>
</dbReference>
<evidence type="ECO:0000256" key="1">
    <source>
        <dbReference type="PROSITE-ProRule" id="PRU00782"/>
    </source>
</evidence>
<name>A0ABV0MGJ8_9TELE</name>
<evidence type="ECO:0000313" key="4">
    <source>
        <dbReference type="EMBL" id="MEQ2158224.1"/>
    </source>
</evidence>
<gene>
    <name evidence="4" type="ORF">GOODEAATRI_010053</name>
</gene>
<dbReference type="Pfam" id="PF00063">
    <property type="entry name" value="Myosin_head"/>
    <property type="match status" value="1"/>
</dbReference>
<dbReference type="PANTHER" id="PTHR46049:SF10">
    <property type="entry name" value="MYOSIN VIIA"/>
    <property type="match status" value="1"/>
</dbReference>
<comment type="caution">
    <text evidence="1">Lacks conserved residue(s) required for the propagation of feature annotation.</text>
</comment>
<organism evidence="4 5">
    <name type="scientific">Goodea atripinnis</name>
    <dbReference type="NCBI Taxonomy" id="208336"/>
    <lineage>
        <taxon>Eukaryota</taxon>
        <taxon>Metazoa</taxon>
        <taxon>Chordata</taxon>
        <taxon>Craniata</taxon>
        <taxon>Vertebrata</taxon>
        <taxon>Euteleostomi</taxon>
        <taxon>Actinopterygii</taxon>
        <taxon>Neopterygii</taxon>
        <taxon>Teleostei</taxon>
        <taxon>Neoteleostei</taxon>
        <taxon>Acanthomorphata</taxon>
        <taxon>Ovalentaria</taxon>
        <taxon>Atherinomorphae</taxon>
        <taxon>Cyprinodontiformes</taxon>
        <taxon>Goodeidae</taxon>
        <taxon>Goodea</taxon>
    </lineage>
</organism>
<dbReference type="EMBL" id="JAHRIO010000579">
    <property type="protein sequence ID" value="MEQ2158224.1"/>
    <property type="molecule type" value="Genomic_DNA"/>
</dbReference>
<proteinExistence type="inferred from homology"/>
<reference evidence="4 5" key="1">
    <citation type="submission" date="2021-06" db="EMBL/GenBank/DDBJ databases">
        <authorList>
            <person name="Palmer J.M."/>
        </authorList>
    </citation>
    <scope>NUCLEOTIDE SEQUENCE [LARGE SCALE GENOMIC DNA]</scope>
    <source>
        <strain evidence="4 5">GA_2019</strain>
        <tissue evidence="4">Muscle</tissue>
    </source>
</reference>
<dbReference type="SMART" id="SM00242">
    <property type="entry name" value="MYSc"/>
    <property type="match status" value="1"/>
</dbReference>
<keyword evidence="5" id="KW-1185">Reference proteome</keyword>
<evidence type="ECO:0000259" key="3">
    <source>
        <dbReference type="PROSITE" id="PS51456"/>
    </source>
</evidence>
<comment type="similarity">
    <text evidence="1">Belongs to the TRAFAC class myosin-kinesin ATPase superfamily. Myosin family.</text>
</comment>
<feature type="region of interest" description="Disordered" evidence="2">
    <location>
        <begin position="1"/>
        <end position="20"/>
    </location>
</feature>
<dbReference type="Gene3D" id="1.20.58.530">
    <property type="match status" value="1"/>
</dbReference>
<evidence type="ECO:0000313" key="5">
    <source>
        <dbReference type="Proteomes" id="UP001476798"/>
    </source>
</evidence>
<dbReference type="PROSITE" id="PS51456">
    <property type="entry name" value="MYOSIN_MOTOR"/>
    <property type="match status" value="1"/>
</dbReference>
<dbReference type="SUPFAM" id="SSF52540">
    <property type="entry name" value="P-loop containing nucleoside triphosphate hydrolases"/>
    <property type="match status" value="1"/>
</dbReference>
<dbReference type="InterPro" id="IPR027417">
    <property type="entry name" value="P-loop_NTPase"/>
</dbReference>
<keyword evidence="1" id="KW-0505">Motor protein</keyword>
<dbReference type="Gene3D" id="1.20.120.720">
    <property type="entry name" value="Myosin VI head, motor domain, U50 subdomain"/>
    <property type="match status" value="2"/>
</dbReference>
<feature type="domain" description="Myosin motor" evidence="3">
    <location>
        <begin position="1"/>
        <end position="195"/>
    </location>
</feature>
<evidence type="ECO:0000256" key="2">
    <source>
        <dbReference type="SAM" id="MobiDB-lite"/>
    </source>
</evidence>
<comment type="caution">
    <text evidence="4">The sequence shown here is derived from an EMBL/GenBank/DDBJ whole genome shotgun (WGS) entry which is preliminary data.</text>
</comment>
<dbReference type="Gene3D" id="1.10.10.820">
    <property type="match status" value="1"/>
</dbReference>
<accession>A0ABV0MGJ8</accession>
<feature type="compositionally biased region" description="Polar residues" evidence="2">
    <location>
        <begin position="7"/>
        <end position="16"/>
    </location>
</feature>
<keyword evidence="1" id="KW-0518">Myosin</keyword>
<sequence length="195" mass="22105">MTIPVDSESTSISTSPRVGPLRGPVWSSTYWKSPEFVVSCEGRDDVKEYAHFRSALKILMFTETDSWEISKLLAAILHLGNVDPKPLEKCLTQRSVTTARDTVNKPLNSAQAVDGRDAFVKLCINFANEQLQQFFVKHVFKLEQDEYARENIVWKQIDYQDNQGTLDVLASKPMNLLSLIDEESNFPKVLVLLVL</sequence>
<dbReference type="PANTHER" id="PTHR46049">
    <property type="entry name" value="AGAP003327-PA"/>
    <property type="match status" value="1"/>
</dbReference>
<protein>
    <recommendedName>
        <fullName evidence="3">Myosin motor domain-containing protein</fullName>
    </recommendedName>
</protein>
<dbReference type="InterPro" id="IPR051724">
    <property type="entry name" value="Actin_motor_Myosin"/>
</dbReference>